<proteinExistence type="predicted"/>
<reference evidence="1" key="1">
    <citation type="submission" date="2021-05" db="EMBL/GenBank/DDBJ databases">
        <authorList>
            <person name="Pan Q."/>
            <person name="Jouanno E."/>
            <person name="Zahm M."/>
            <person name="Klopp C."/>
            <person name="Cabau C."/>
            <person name="Louis A."/>
            <person name="Berthelot C."/>
            <person name="Parey E."/>
            <person name="Roest Crollius H."/>
            <person name="Montfort J."/>
            <person name="Robinson-Rechavi M."/>
            <person name="Bouchez O."/>
            <person name="Lampietro C."/>
            <person name="Lopez Roques C."/>
            <person name="Donnadieu C."/>
            <person name="Postlethwait J."/>
            <person name="Bobe J."/>
            <person name="Dillon D."/>
            <person name="Chandos A."/>
            <person name="von Hippel F."/>
            <person name="Guiguen Y."/>
        </authorList>
    </citation>
    <scope>NUCLEOTIDE SEQUENCE</scope>
    <source>
        <strain evidence="1">YG-Jan2019</strain>
    </source>
</reference>
<comment type="caution">
    <text evidence="1">The sequence shown here is derived from an EMBL/GenBank/DDBJ whole genome shotgun (WGS) entry which is preliminary data.</text>
</comment>
<protein>
    <submittedName>
        <fullName evidence="1">Uncharacterized protein</fullName>
    </submittedName>
</protein>
<accession>A0ACC2HJG4</accession>
<keyword evidence="2" id="KW-1185">Reference proteome</keyword>
<sequence>MIQGPETSLSEFQRNFKNLKLEVQKIKKDPEVKRSSEEGFCNPTNTNTDPGSRTPLTDRHISTTASPGMKALKDSIAELEQDFFLFREETSNNIHQLLSVNSHQGTQKLQQLCS</sequence>
<gene>
    <name evidence="1" type="ORF">DPEC_G00029650</name>
</gene>
<dbReference type="Proteomes" id="UP001157502">
    <property type="component" value="Chromosome 2"/>
</dbReference>
<dbReference type="EMBL" id="CM055729">
    <property type="protein sequence ID" value="KAJ8015775.1"/>
    <property type="molecule type" value="Genomic_DNA"/>
</dbReference>
<name>A0ACC2HJG4_DALPE</name>
<organism evidence="1 2">
    <name type="scientific">Dallia pectoralis</name>
    <name type="common">Alaska blackfish</name>
    <dbReference type="NCBI Taxonomy" id="75939"/>
    <lineage>
        <taxon>Eukaryota</taxon>
        <taxon>Metazoa</taxon>
        <taxon>Chordata</taxon>
        <taxon>Craniata</taxon>
        <taxon>Vertebrata</taxon>
        <taxon>Euteleostomi</taxon>
        <taxon>Actinopterygii</taxon>
        <taxon>Neopterygii</taxon>
        <taxon>Teleostei</taxon>
        <taxon>Protacanthopterygii</taxon>
        <taxon>Esociformes</taxon>
        <taxon>Umbridae</taxon>
        <taxon>Dallia</taxon>
    </lineage>
</organism>
<evidence type="ECO:0000313" key="2">
    <source>
        <dbReference type="Proteomes" id="UP001157502"/>
    </source>
</evidence>
<evidence type="ECO:0000313" key="1">
    <source>
        <dbReference type="EMBL" id="KAJ8015775.1"/>
    </source>
</evidence>